<dbReference type="InterPro" id="IPR023772">
    <property type="entry name" value="DNA-bd_HTH_TetR-type_CS"/>
</dbReference>
<keyword evidence="3" id="KW-0804">Transcription</keyword>
<dbReference type="PROSITE" id="PS01081">
    <property type="entry name" value="HTH_TETR_1"/>
    <property type="match status" value="1"/>
</dbReference>
<dbReference type="Gene3D" id="1.10.10.60">
    <property type="entry name" value="Homeodomain-like"/>
    <property type="match status" value="1"/>
</dbReference>
<evidence type="ECO:0000313" key="6">
    <source>
        <dbReference type="EMBL" id="MBM7622458.1"/>
    </source>
</evidence>
<protein>
    <submittedName>
        <fullName evidence="6">AcrR family transcriptional regulator</fullName>
    </submittedName>
</protein>
<dbReference type="Pfam" id="PF17922">
    <property type="entry name" value="TetR_C_17"/>
    <property type="match status" value="1"/>
</dbReference>
<dbReference type="PRINTS" id="PR00455">
    <property type="entry name" value="HTHTETR"/>
</dbReference>
<dbReference type="EMBL" id="JAFBED010000021">
    <property type="protein sequence ID" value="MBM7622458.1"/>
    <property type="molecule type" value="Genomic_DNA"/>
</dbReference>
<dbReference type="InterPro" id="IPR036271">
    <property type="entry name" value="Tet_transcr_reg_TetR-rel_C_sf"/>
</dbReference>
<evidence type="ECO:0000259" key="5">
    <source>
        <dbReference type="PROSITE" id="PS50977"/>
    </source>
</evidence>
<dbReference type="SUPFAM" id="SSF48498">
    <property type="entry name" value="Tetracyclin repressor-like, C-terminal domain"/>
    <property type="match status" value="1"/>
</dbReference>
<keyword evidence="1" id="KW-0805">Transcription regulation</keyword>
<evidence type="ECO:0000256" key="3">
    <source>
        <dbReference type="ARBA" id="ARBA00023163"/>
    </source>
</evidence>
<dbReference type="Proteomes" id="UP000737402">
    <property type="component" value="Unassembled WGS sequence"/>
</dbReference>
<feature type="DNA-binding region" description="H-T-H motif" evidence="4">
    <location>
        <begin position="25"/>
        <end position="44"/>
    </location>
</feature>
<dbReference type="Pfam" id="PF00440">
    <property type="entry name" value="TetR_N"/>
    <property type="match status" value="1"/>
</dbReference>
<dbReference type="RefSeq" id="WP_239583065.1">
    <property type="nucleotide sequence ID" value="NZ_JAFBED010000021.1"/>
</dbReference>
<proteinExistence type="predicted"/>
<dbReference type="InterPro" id="IPR041612">
    <property type="entry name" value="YfiR_C"/>
</dbReference>
<reference evidence="6 7" key="1">
    <citation type="submission" date="2021-01" db="EMBL/GenBank/DDBJ databases">
        <title>Genomic Encyclopedia of Type Strains, Phase IV (KMG-IV): sequencing the most valuable type-strain genomes for metagenomic binning, comparative biology and taxonomic classification.</title>
        <authorList>
            <person name="Goeker M."/>
        </authorList>
    </citation>
    <scope>NUCLEOTIDE SEQUENCE [LARGE SCALE GENOMIC DNA]</scope>
    <source>
        <strain evidence="6 7">DSM 25879</strain>
    </source>
</reference>
<dbReference type="PANTHER" id="PTHR47506:SF6">
    <property type="entry name" value="HTH-TYPE TRANSCRIPTIONAL REPRESSOR NEMR"/>
    <property type="match status" value="1"/>
</dbReference>
<feature type="domain" description="HTH tetR-type" evidence="5">
    <location>
        <begin position="2"/>
        <end position="62"/>
    </location>
</feature>
<name>A0ABS2P6C9_9BACI</name>
<evidence type="ECO:0000256" key="4">
    <source>
        <dbReference type="PROSITE-ProRule" id="PRU00335"/>
    </source>
</evidence>
<organism evidence="6 7">
    <name type="scientific">Sutcliffiella tianshenii</name>
    <dbReference type="NCBI Taxonomy" id="1463404"/>
    <lineage>
        <taxon>Bacteria</taxon>
        <taxon>Bacillati</taxon>
        <taxon>Bacillota</taxon>
        <taxon>Bacilli</taxon>
        <taxon>Bacillales</taxon>
        <taxon>Bacillaceae</taxon>
        <taxon>Sutcliffiella</taxon>
    </lineage>
</organism>
<accession>A0ABS2P6C9</accession>
<dbReference type="Gene3D" id="1.10.357.10">
    <property type="entry name" value="Tetracycline Repressor, domain 2"/>
    <property type="match status" value="1"/>
</dbReference>
<evidence type="ECO:0000256" key="1">
    <source>
        <dbReference type="ARBA" id="ARBA00023015"/>
    </source>
</evidence>
<gene>
    <name evidence="6" type="ORF">JOC95_004378</name>
</gene>
<dbReference type="SUPFAM" id="SSF46689">
    <property type="entry name" value="Homeodomain-like"/>
    <property type="match status" value="1"/>
</dbReference>
<evidence type="ECO:0000256" key="2">
    <source>
        <dbReference type="ARBA" id="ARBA00023125"/>
    </source>
</evidence>
<keyword evidence="2 4" id="KW-0238">DNA-binding</keyword>
<sequence>MEQRRALILEKAKEVFMEHGYEQTTMKHIMDAANVSRGGLYQYFSNKEDVYETLLEERLAHSTKEAELLFEEEIHSHWELLMTAIFGSDQQPNDKMDPMAPSNLEFFITGRNNQRRREYGTTRYNTGLKIYTDIIEQGQQSGEFSAKYECKVLARSIVSFFDGLALEDAILPKEDLKIKEQATLFVEYLKMALGVNKY</sequence>
<dbReference type="InterPro" id="IPR001647">
    <property type="entry name" value="HTH_TetR"/>
</dbReference>
<dbReference type="PANTHER" id="PTHR47506">
    <property type="entry name" value="TRANSCRIPTIONAL REGULATORY PROTEIN"/>
    <property type="match status" value="1"/>
</dbReference>
<evidence type="ECO:0000313" key="7">
    <source>
        <dbReference type="Proteomes" id="UP000737402"/>
    </source>
</evidence>
<dbReference type="InterPro" id="IPR009057">
    <property type="entry name" value="Homeodomain-like_sf"/>
</dbReference>
<comment type="caution">
    <text evidence="6">The sequence shown here is derived from an EMBL/GenBank/DDBJ whole genome shotgun (WGS) entry which is preliminary data.</text>
</comment>
<dbReference type="PROSITE" id="PS50977">
    <property type="entry name" value="HTH_TETR_2"/>
    <property type="match status" value="1"/>
</dbReference>
<keyword evidence="7" id="KW-1185">Reference proteome</keyword>